<accession>A0A1N6NC77</accession>
<evidence type="ECO:0000256" key="1">
    <source>
        <dbReference type="SAM" id="Phobius"/>
    </source>
</evidence>
<dbReference type="RefSeq" id="WP_269430735.1">
    <property type="nucleotide sequence ID" value="NZ_FTLX01000001.1"/>
</dbReference>
<gene>
    <name evidence="2" type="ORF">SAMN05443094_10198</name>
</gene>
<dbReference type="EMBL" id="FTLX01000001">
    <property type="protein sequence ID" value="SIP89622.1"/>
    <property type="molecule type" value="Genomic_DNA"/>
</dbReference>
<proteinExistence type="predicted"/>
<reference evidence="2 3" key="1">
    <citation type="submission" date="2017-01" db="EMBL/GenBank/DDBJ databases">
        <authorList>
            <person name="Mah S.A."/>
            <person name="Swanson W.J."/>
            <person name="Moy G.W."/>
            <person name="Vacquier V.D."/>
        </authorList>
    </citation>
    <scope>NUCLEOTIDE SEQUENCE [LARGE SCALE GENOMIC DNA]</scope>
    <source>
        <strain evidence="2 3">NIO-1016</strain>
    </source>
</reference>
<keyword evidence="1" id="KW-0812">Transmembrane</keyword>
<dbReference type="AlphaFoldDB" id="A0A1N6NC77"/>
<keyword evidence="1" id="KW-0472">Membrane</keyword>
<evidence type="ECO:0000313" key="2">
    <source>
        <dbReference type="EMBL" id="SIP89622.1"/>
    </source>
</evidence>
<sequence>MQWVVGLLYLFICAVPLFFITLFIRLFKSEQNWHRRMKGRNKS</sequence>
<dbReference type="Proteomes" id="UP000186385">
    <property type="component" value="Unassembled WGS sequence"/>
</dbReference>
<organism evidence="2 3">
    <name type="scientific">Domibacillus enclensis</name>
    <dbReference type="NCBI Taxonomy" id="1017273"/>
    <lineage>
        <taxon>Bacteria</taxon>
        <taxon>Bacillati</taxon>
        <taxon>Bacillota</taxon>
        <taxon>Bacilli</taxon>
        <taxon>Bacillales</taxon>
        <taxon>Bacillaceae</taxon>
        <taxon>Domibacillus</taxon>
    </lineage>
</organism>
<keyword evidence="1" id="KW-1133">Transmembrane helix</keyword>
<name>A0A1N6NC77_9BACI</name>
<dbReference type="STRING" id="1017273.SAMN05443094_10198"/>
<evidence type="ECO:0000313" key="3">
    <source>
        <dbReference type="Proteomes" id="UP000186385"/>
    </source>
</evidence>
<protein>
    <submittedName>
        <fullName evidence="2">Uncharacterized protein</fullName>
    </submittedName>
</protein>
<feature type="transmembrane region" description="Helical" evidence="1">
    <location>
        <begin position="6"/>
        <end position="27"/>
    </location>
</feature>